<dbReference type="Pfam" id="PF01842">
    <property type="entry name" value="ACT"/>
    <property type="match status" value="1"/>
</dbReference>
<evidence type="ECO:0000313" key="3">
    <source>
        <dbReference type="EnsemblPlants" id="LPERR08G00320.1"/>
    </source>
</evidence>
<dbReference type="Pfam" id="PF07714">
    <property type="entry name" value="PK_Tyr_Ser-Thr"/>
    <property type="match status" value="1"/>
</dbReference>
<dbReference type="InterPro" id="IPR001245">
    <property type="entry name" value="Ser-Thr/Tyr_kinase_cat_dom"/>
</dbReference>
<evidence type="ECO:0000313" key="4">
    <source>
        <dbReference type="Proteomes" id="UP000032180"/>
    </source>
</evidence>
<dbReference type="InterPro" id="IPR008271">
    <property type="entry name" value="Ser/Thr_kinase_AS"/>
</dbReference>
<keyword evidence="4" id="KW-1185">Reference proteome</keyword>
<reference evidence="3" key="3">
    <citation type="submission" date="2015-04" db="UniProtKB">
        <authorList>
            <consortium name="EnsemblPlants"/>
        </authorList>
    </citation>
    <scope>IDENTIFICATION</scope>
</reference>
<dbReference type="InterPro" id="IPR011009">
    <property type="entry name" value="Kinase-like_dom_sf"/>
</dbReference>
<name>A0A0D9X3E8_9ORYZ</name>
<organism evidence="3 4">
    <name type="scientific">Leersia perrieri</name>
    <dbReference type="NCBI Taxonomy" id="77586"/>
    <lineage>
        <taxon>Eukaryota</taxon>
        <taxon>Viridiplantae</taxon>
        <taxon>Streptophyta</taxon>
        <taxon>Embryophyta</taxon>
        <taxon>Tracheophyta</taxon>
        <taxon>Spermatophyta</taxon>
        <taxon>Magnoliopsida</taxon>
        <taxon>Liliopsida</taxon>
        <taxon>Poales</taxon>
        <taxon>Poaceae</taxon>
        <taxon>BOP clade</taxon>
        <taxon>Oryzoideae</taxon>
        <taxon>Oryzeae</taxon>
        <taxon>Oryzinae</taxon>
        <taxon>Leersia</taxon>
    </lineage>
</organism>
<proteinExistence type="predicted"/>
<dbReference type="InterPro" id="IPR045865">
    <property type="entry name" value="ACT-like_dom_sf"/>
</dbReference>
<evidence type="ECO:0008006" key="5">
    <source>
        <dbReference type="Google" id="ProtNLM"/>
    </source>
</evidence>
<evidence type="ECO:0000259" key="1">
    <source>
        <dbReference type="PROSITE" id="PS50011"/>
    </source>
</evidence>
<dbReference type="EnsemblPlants" id="LPERR08G00320.1">
    <property type="protein sequence ID" value="LPERR08G00320.1"/>
    <property type="gene ID" value="LPERR08G00320"/>
</dbReference>
<dbReference type="Gramene" id="LPERR08G00320.1">
    <property type="protein sequence ID" value="LPERR08G00320.1"/>
    <property type="gene ID" value="LPERR08G00320"/>
</dbReference>
<dbReference type="AlphaFoldDB" id="A0A0D9X3E8"/>
<evidence type="ECO:0000259" key="2">
    <source>
        <dbReference type="PROSITE" id="PS51671"/>
    </source>
</evidence>
<dbReference type="PANTHER" id="PTHR44329">
    <property type="entry name" value="SERINE/THREONINE-PROTEIN KINASE TNNI3K-RELATED"/>
    <property type="match status" value="1"/>
</dbReference>
<accession>A0A0D9X3E8</accession>
<dbReference type="GO" id="GO:0004674">
    <property type="term" value="F:protein serine/threonine kinase activity"/>
    <property type="evidence" value="ECO:0007669"/>
    <property type="project" value="TreeGrafter"/>
</dbReference>
<dbReference type="InterPro" id="IPR051681">
    <property type="entry name" value="Ser/Thr_Kinases-Pseudokinases"/>
</dbReference>
<reference evidence="4" key="2">
    <citation type="submission" date="2013-12" db="EMBL/GenBank/DDBJ databases">
        <authorList>
            <person name="Yu Y."/>
            <person name="Lee S."/>
            <person name="de Baynast K."/>
            <person name="Wissotski M."/>
            <person name="Liu L."/>
            <person name="Talag J."/>
            <person name="Goicoechea J."/>
            <person name="Angelova A."/>
            <person name="Jetty R."/>
            <person name="Kudrna D."/>
            <person name="Golser W."/>
            <person name="Rivera L."/>
            <person name="Zhang J."/>
            <person name="Wing R."/>
        </authorList>
    </citation>
    <scope>NUCLEOTIDE SEQUENCE</scope>
</reference>
<dbReference type="Gene3D" id="3.30.200.20">
    <property type="entry name" value="Phosphorylase Kinase, domain 1"/>
    <property type="match status" value="1"/>
</dbReference>
<dbReference type="CDD" id="cd13999">
    <property type="entry name" value="STKc_MAP3K-like"/>
    <property type="match status" value="1"/>
</dbReference>
<dbReference type="SMART" id="SM00220">
    <property type="entry name" value="S_TKc"/>
    <property type="match status" value="1"/>
</dbReference>
<dbReference type="Proteomes" id="UP000032180">
    <property type="component" value="Chromosome 8"/>
</dbReference>
<dbReference type="PROSITE" id="PS00108">
    <property type="entry name" value="PROTEIN_KINASE_ST"/>
    <property type="match status" value="1"/>
</dbReference>
<reference evidence="3 4" key="1">
    <citation type="submission" date="2012-08" db="EMBL/GenBank/DDBJ databases">
        <title>Oryza genome evolution.</title>
        <authorList>
            <person name="Wing R.A."/>
        </authorList>
    </citation>
    <scope>NUCLEOTIDE SEQUENCE</scope>
</reference>
<dbReference type="PROSITE" id="PS50011">
    <property type="entry name" value="PROTEIN_KINASE_DOM"/>
    <property type="match status" value="1"/>
</dbReference>
<dbReference type="InterPro" id="IPR000719">
    <property type="entry name" value="Prot_kinase_dom"/>
</dbReference>
<dbReference type="eggNOG" id="KOG0192">
    <property type="taxonomic scope" value="Eukaryota"/>
</dbReference>
<sequence>MAPAVTEEEAAAAARRIYERLVATAGRHHLQEQEEDCFQLLQLRLHFRRMPARYMVEMCSMSMVKAEEVVIHRKMLADCADPANRPVVHARLLNTLRPPSSSDFLSLVHIHEIAFGCLDKIKLLTQLSTLVSELGLNIREAHVYSTLDGFSLTVFLVDGWHKQEAGGLLKAIKEAIRSPITIEGGAETTKISTKSTTIDQLEHLVLGESSLEEERSPTKHRALWWNCGESRPTHAAHRRGKEKILMVPPPAPLMKGAEWPEEGIGESLWPPHPMKIWEGGNDLRVKEKDPEELKRRLYERVVESCMSEEELPEEASAFHRHLARLPKRYLVELGVDRADDVLLHWRILTLCAHPDNRPVFHARFQKCITVPVAEFDDNSCQRLMEDLNLERRNMGRAGVGADNTGSMSISSRDRKTILLHEIIFSSLDRPKLLSRLTALLSEIGLNIREAHVYSTTDGLCLDVFVVDGWETEETDDLIAKIKEALSRKNASPSNSTNSSASVKIFELQQQVGDSEIEWNLLKMGKKFATGSFADLYRGSYNGIDVAVKILRDTHFNSSSVNHENVLQFYGAFTRPPKYCIVTEYMPGGNLYDFLHRKNNVLDLLTILRIATSISKGMDYLHRNNIIHRDLKTANLLIGYHEVVKIADFGVSRQGNQEGQMTAETGTYRWMAPEVPYDDMTPLQAALGVRQGFRLEIPSSVPPRLSKLMQRCWDEDPEVRPIFAEIVIELENILHHAQANRGGSRRSRAKMQKR</sequence>
<dbReference type="InterPro" id="IPR002912">
    <property type="entry name" value="ACT_dom"/>
</dbReference>
<dbReference type="SUPFAM" id="SSF56112">
    <property type="entry name" value="Protein kinase-like (PK-like)"/>
    <property type="match status" value="1"/>
</dbReference>
<dbReference type="PROSITE" id="PS51671">
    <property type="entry name" value="ACT"/>
    <property type="match status" value="2"/>
</dbReference>
<dbReference type="Gene3D" id="1.10.510.10">
    <property type="entry name" value="Transferase(Phosphotransferase) domain 1"/>
    <property type="match status" value="2"/>
</dbReference>
<dbReference type="STRING" id="77586.A0A0D9X3E8"/>
<feature type="domain" description="ACT" evidence="2">
    <location>
        <begin position="421"/>
        <end position="495"/>
    </location>
</feature>
<dbReference type="PANTHER" id="PTHR44329:SF121">
    <property type="entry name" value="PROTEIN KINASE DOMAIN-CONTAINING PROTEIN"/>
    <property type="match status" value="1"/>
</dbReference>
<protein>
    <recommendedName>
        <fullName evidence="5">Protein kinase domain-containing protein</fullName>
    </recommendedName>
</protein>
<feature type="domain" description="ACT" evidence="2">
    <location>
        <begin position="112"/>
        <end position="185"/>
    </location>
</feature>
<dbReference type="SUPFAM" id="SSF55021">
    <property type="entry name" value="ACT-like"/>
    <property type="match status" value="2"/>
</dbReference>
<feature type="domain" description="Protein kinase" evidence="1">
    <location>
        <begin position="521"/>
        <end position="733"/>
    </location>
</feature>
<dbReference type="GO" id="GO:0005524">
    <property type="term" value="F:ATP binding"/>
    <property type="evidence" value="ECO:0007669"/>
    <property type="project" value="InterPro"/>
</dbReference>